<reference evidence="3" key="1">
    <citation type="submission" date="2025-08" db="UniProtKB">
        <authorList>
            <consortium name="RefSeq"/>
        </authorList>
    </citation>
    <scope>IDENTIFICATION</scope>
</reference>
<feature type="compositionally biased region" description="Basic and acidic residues" evidence="1">
    <location>
        <begin position="41"/>
        <end position="56"/>
    </location>
</feature>
<feature type="compositionally biased region" description="Low complexity" evidence="1">
    <location>
        <begin position="372"/>
        <end position="383"/>
    </location>
</feature>
<feature type="region of interest" description="Disordered" evidence="1">
    <location>
        <begin position="1"/>
        <end position="56"/>
    </location>
</feature>
<feature type="compositionally biased region" description="Basic and acidic residues" evidence="1">
    <location>
        <begin position="11"/>
        <end position="24"/>
    </location>
</feature>
<evidence type="ECO:0000313" key="3">
    <source>
        <dbReference type="RefSeq" id="XP_052738484.1"/>
    </source>
</evidence>
<organism evidence="2 3">
    <name type="scientific">Bicyclus anynana</name>
    <name type="common">Squinting bush brown butterfly</name>
    <dbReference type="NCBI Taxonomy" id="110368"/>
    <lineage>
        <taxon>Eukaryota</taxon>
        <taxon>Metazoa</taxon>
        <taxon>Ecdysozoa</taxon>
        <taxon>Arthropoda</taxon>
        <taxon>Hexapoda</taxon>
        <taxon>Insecta</taxon>
        <taxon>Pterygota</taxon>
        <taxon>Neoptera</taxon>
        <taxon>Endopterygota</taxon>
        <taxon>Lepidoptera</taxon>
        <taxon>Glossata</taxon>
        <taxon>Ditrysia</taxon>
        <taxon>Papilionoidea</taxon>
        <taxon>Nymphalidae</taxon>
        <taxon>Satyrinae</taxon>
        <taxon>Satyrini</taxon>
        <taxon>Mycalesina</taxon>
        <taxon>Bicyclus</taxon>
    </lineage>
</organism>
<accession>A0ABM3LHE3</accession>
<gene>
    <name evidence="3" type="primary">LOC128198241</name>
</gene>
<dbReference type="RefSeq" id="XP_052738484.1">
    <property type="nucleotide sequence ID" value="XM_052882524.1"/>
</dbReference>
<feature type="compositionally biased region" description="Basic and acidic residues" evidence="1">
    <location>
        <begin position="345"/>
        <end position="367"/>
    </location>
</feature>
<evidence type="ECO:0000313" key="2">
    <source>
        <dbReference type="Proteomes" id="UP001652582"/>
    </source>
</evidence>
<protein>
    <submittedName>
        <fullName evidence="3">Uncharacterized protein LOC128198241</fullName>
    </submittedName>
</protein>
<evidence type="ECO:0000256" key="1">
    <source>
        <dbReference type="SAM" id="MobiDB-lite"/>
    </source>
</evidence>
<dbReference type="GeneID" id="128198241"/>
<keyword evidence="2" id="KW-1185">Reference proteome</keyword>
<proteinExistence type="predicted"/>
<name>A0ABM3LHE3_BICAN</name>
<dbReference type="Proteomes" id="UP001652582">
    <property type="component" value="Chromosome 7"/>
</dbReference>
<feature type="region of interest" description="Disordered" evidence="1">
    <location>
        <begin position="345"/>
        <end position="406"/>
    </location>
</feature>
<sequence>MEEDGLSDSESTEKIGCKRPRESDGSDDGFTTVTRRKSKRGERENHGRDNVCEEGRSAEEKYTEVSLFGTHTLPKQMAFARFLRDENIGNVMKIKYKSPYKLIIRFSEKHNAQKLVNLKKLEELNIRAQFTTDSLLSYGIIKGVDLDTNEKELLESLSCDYDIISAKRLRRVNNEGKWVESESVRLCFNNPTAPLYINAYGCRFDVERYEFPVTQCSGCWKFNHVRKFCNLNKSICPKCTEYHDNCEIKEFKCVNCKGPHMALDKSCPFFIKEKEIRQIMSQRNVTYKVGLELFLKNKKEDEKYHDINDAINIEIDTDFIKEVPTNVNRTYSSVLKTKAEIHKNEKRPLVENKVNKSKNKDKTENKYKKTKVNSNNYNSENQNFEMDCDRSEDSDQDTTDPTEKAEKRRKRKFDVWKLLQRIKEIIVCEENVGDKVLLVVKAVFEECKLFLVDFLKEGKLYDILTNIIFNG</sequence>